<reference evidence="1" key="1">
    <citation type="submission" date="2019-04" db="EMBL/GenBank/DDBJ databases">
        <title>Evolution of Biomass-Degrading Anaerobic Consortia Revealed by Metagenomics.</title>
        <authorList>
            <person name="Peng X."/>
        </authorList>
    </citation>
    <scope>NUCLEOTIDE SEQUENCE</scope>
    <source>
        <strain evidence="1">SIG14</strain>
    </source>
</reference>
<name>A0A8T3VVN8_METOL</name>
<organism evidence="1 2">
    <name type="scientific">Methanobrevibacter olleyae</name>
    <dbReference type="NCBI Taxonomy" id="294671"/>
    <lineage>
        <taxon>Archaea</taxon>
        <taxon>Methanobacteriati</taxon>
        <taxon>Methanobacteriota</taxon>
        <taxon>Methanomada group</taxon>
        <taxon>Methanobacteria</taxon>
        <taxon>Methanobacteriales</taxon>
        <taxon>Methanobacteriaceae</taxon>
        <taxon>Methanobrevibacter</taxon>
    </lineage>
</organism>
<protein>
    <submittedName>
        <fullName evidence="1">Uncharacterized protein</fullName>
    </submittedName>
</protein>
<dbReference type="EMBL" id="SUTG01000002">
    <property type="protein sequence ID" value="MBE6511709.1"/>
    <property type="molecule type" value="Genomic_DNA"/>
</dbReference>
<sequence length="201" mass="23212">MEKNNSNYSPDSKYLLNFSFSQKRLSSKDDDNALDHKAFSKSCMSSNIISETTLEENYISLKKKSLLQRKSMGSLKIFYSEIIDLKLNKSDLSSLFSSIVIVYSKNGYTKHLISLSSSDGFAVRWFYDELVVRYSMIKSNLNKSDFLKSNEEDYLEGKGNGSNESGKFDDFMNQMNAEISEKRKREISKQMKFDRCSSEER</sequence>
<evidence type="ECO:0000313" key="1">
    <source>
        <dbReference type="EMBL" id="MBE6511709.1"/>
    </source>
</evidence>
<comment type="caution">
    <text evidence="1">The sequence shown here is derived from an EMBL/GenBank/DDBJ whole genome shotgun (WGS) entry which is preliminary data.</text>
</comment>
<dbReference type="AlphaFoldDB" id="A0A8T3VVN8"/>
<accession>A0A8T3VVN8</accession>
<dbReference type="Proteomes" id="UP000732619">
    <property type="component" value="Unassembled WGS sequence"/>
</dbReference>
<proteinExistence type="predicted"/>
<gene>
    <name evidence="1" type="ORF">E7Z75_00965</name>
</gene>
<evidence type="ECO:0000313" key="2">
    <source>
        <dbReference type="Proteomes" id="UP000732619"/>
    </source>
</evidence>